<keyword evidence="3" id="KW-1185">Reference proteome</keyword>
<dbReference type="EMBL" id="JBANRG010000114">
    <property type="protein sequence ID" value="KAK7434942.1"/>
    <property type="molecule type" value="Genomic_DNA"/>
</dbReference>
<feature type="compositionally biased region" description="Acidic residues" evidence="1">
    <location>
        <begin position="91"/>
        <end position="104"/>
    </location>
</feature>
<feature type="region of interest" description="Disordered" evidence="1">
    <location>
        <begin position="62"/>
        <end position="107"/>
    </location>
</feature>
<reference evidence="2 3" key="1">
    <citation type="submission" date="2024-01" db="EMBL/GenBank/DDBJ databases">
        <title>A draft genome for the cacao thread blight pathogen Marasmiellus scandens.</title>
        <authorList>
            <person name="Baruah I.K."/>
            <person name="Leung J."/>
            <person name="Bukari Y."/>
            <person name="Amoako-Attah I."/>
            <person name="Meinhardt L.W."/>
            <person name="Bailey B.A."/>
            <person name="Cohen S.P."/>
        </authorList>
    </citation>
    <scope>NUCLEOTIDE SEQUENCE [LARGE SCALE GENOMIC DNA]</scope>
    <source>
        <strain evidence="2 3">GH-19</strain>
    </source>
</reference>
<gene>
    <name evidence="2" type="ORF">VKT23_019945</name>
</gene>
<organism evidence="2 3">
    <name type="scientific">Marasmiellus scandens</name>
    <dbReference type="NCBI Taxonomy" id="2682957"/>
    <lineage>
        <taxon>Eukaryota</taxon>
        <taxon>Fungi</taxon>
        <taxon>Dikarya</taxon>
        <taxon>Basidiomycota</taxon>
        <taxon>Agaricomycotina</taxon>
        <taxon>Agaricomycetes</taxon>
        <taxon>Agaricomycetidae</taxon>
        <taxon>Agaricales</taxon>
        <taxon>Marasmiineae</taxon>
        <taxon>Omphalotaceae</taxon>
        <taxon>Marasmiellus</taxon>
    </lineage>
</organism>
<evidence type="ECO:0000313" key="2">
    <source>
        <dbReference type="EMBL" id="KAK7434942.1"/>
    </source>
</evidence>
<proteinExistence type="predicted"/>
<protein>
    <submittedName>
        <fullName evidence="2">Uncharacterized protein</fullName>
    </submittedName>
</protein>
<dbReference type="Proteomes" id="UP001498398">
    <property type="component" value="Unassembled WGS sequence"/>
</dbReference>
<name>A0ABR1IK96_9AGAR</name>
<accession>A0ABR1IK96</accession>
<evidence type="ECO:0000313" key="3">
    <source>
        <dbReference type="Proteomes" id="UP001498398"/>
    </source>
</evidence>
<comment type="caution">
    <text evidence="2">The sequence shown here is derived from an EMBL/GenBank/DDBJ whole genome shotgun (WGS) entry which is preliminary data.</text>
</comment>
<sequence>MQPLLNVESVNQNLQDAYQVLSQLDPLSPTASPGTAQRFRQMLRSVHQHAGQLLAMATGLGTATTDRDGQSVALDNGEGEWDDLTAPLRENEDEDEDEDEDDDDQRPFHEKQASYIFQSMSEVPYTLQQFRDMVIGGYGGKVCEKEAEAFRRAIQGYGMTTDEQVERVFSHINYSRGTLRQRCRELTNINDINETVDRIFQRDLALVNASNDNKVNAWICSVLKTIQAIEFINEWEDRTLQFKREYRTTLARHLDPEGFARIDRQPITDKKKEEKRKALVKRFTRRHETLITARKRVRDLYIEFGPTVLLDPLWLAETSTGSSQASKTLNSVAEEVINYQKYDDNHEPRGTESYAENRQFLLTVAAELGGDAVEQYISEFLDENPVCGYAATQSQ</sequence>
<evidence type="ECO:0000256" key="1">
    <source>
        <dbReference type="SAM" id="MobiDB-lite"/>
    </source>
</evidence>